<evidence type="ECO:0000259" key="4">
    <source>
        <dbReference type="SMART" id="SM00965"/>
    </source>
</evidence>
<dbReference type="Gene3D" id="3.55.50.30">
    <property type="match status" value="1"/>
</dbReference>
<keyword evidence="2" id="KW-0472">Membrane</keyword>
<accession>A0A1L3F044</accession>
<keyword evidence="3" id="KW-0998">Cell outer membrane</keyword>
<protein>
    <recommendedName>
        <fullName evidence="4">Secretin/TonB short N-terminal domain-containing protein</fullName>
    </recommendedName>
</protein>
<evidence type="ECO:0000313" key="6">
    <source>
        <dbReference type="Proteomes" id="UP000182987"/>
    </source>
</evidence>
<organism evidence="5 6">
    <name type="scientific">Luteibacter rhizovicinus DSM 16549</name>
    <dbReference type="NCBI Taxonomy" id="1440763"/>
    <lineage>
        <taxon>Bacteria</taxon>
        <taxon>Pseudomonadati</taxon>
        <taxon>Pseudomonadota</taxon>
        <taxon>Gammaproteobacteria</taxon>
        <taxon>Lysobacterales</taxon>
        <taxon>Rhodanobacteraceae</taxon>
        <taxon>Luteibacter</taxon>
    </lineage>
</organism>
<feature type="domain" description="Secretin/TonB short N-terminal" evidence="4">
    <location>
        <begin position="19"/>
        <end position="70"/>
    </location>
</feature>
<keyword evidence="6" id="KW-1185">Reference proteome</keyword>
<sequence length="192" mass="19604">MDAQPLATALRGYSEATGIAVLFDDSLVAGRSSPGIHGVAGARDALRVLLVGTGLSAHFASMSAFTVTADPTTDAEVPAVSGVATHDEFPALDEHGAAVIQVAIEAALCAHAATRPGSFRLAMQVWIDAAGVIGRVSALAPSDDPQRDARVVSTLRGVRLPASTSRFSPVTVLLTPSASGASRCAGSREWES</sequence>
<dbReference type="EMBL" id="CP017480">
    <property type="protein sequence ID" value="APG06679.1"/>
    <property type="molecule type" value="Genomic_DNA"/>
</dbReference>
<name>A0A1L3F044_9GAMM</name>
<dbReference type="Proteomes" id="UP000182987">
    <property type="component" value="Chromosome"/>
</dbReference>
<proteinExistence type="predicted"/>
<dbReference type="InterPro" id="IPR011662">
    <property type="entry name" value="Secretin/TonB_short_N"/>
</dbReference>
<reference evidence="6" key="1">
    <citation type="submission" date="2016-09" db="EMBL/GenBank/DDBJ databases">
        <authorList>
            <person name="Lysoe E."/>
        </authorList>
    </citation>
    <scope>NUCLEOTIDE SEQUENCE [LARGE SCALE GENOMIC DNA]</scope>
    <source>
        <strain evidence="6">LJ96T</strain>
    </source>
</reference>
<dbReference type="KEGG" id="lrz:BJI69_20550"/>
<dbReference type="SMART" id="SM00965">
    <property type="entry name" value="STN"/>
    <property type="match status" value="1"/>
</dbReference>
<evidence type="ECO:0000256" key="2">
    <source>
        <dbReference type="ARBA" id="ARBA00023136"/>
    </source>
</evidence>
<dbReference type="STRING" id="1440763.BJI69_20550"/>
<evidence type="ECO:0000256" key="3">
    <source>
        <dbReference type="ARBA" id="ARBA00023237"/>
    </source>
</evidence>
<evidence type="ECO:0000313" key="5">
    <source>
        <dbReference type="EMBL" id="APG06679.1"/>
    </source>
</evidence>
<dbReference type="SUPFAM" id="SSF74653">
    <property type="entry name" value="TolA/TonB C-terminal domain"/>
    <property type="match status" value="1"/>
</dbReference>
<evidence type="ECO:0000256" key="1">
    <source>
        <dbReference type="ARBA" id="ARBA00022448"/>
    </source>
</evidence>
<keyword evidence="1" id="KW-0813">Transport</keyword>
<dbReference type="GO" id="GO:0019867">
    <property type="term" value="C:outer membrane"/>
    <property type="evidence" value="ECO:0007669"/>
    <property type="project" value="InterPro"/>
</dbReference>
<gene>
    <name evidence="5" type="ORF">BJI69_20550</name>
</gene>
<dbReference type="AlphaFoldDB" id="A0A1L3F044"/>